<name>A0ABN9BKN2_9NEOB</name>
<proteinExistence type="predicted"/>
<accession>A0ABN9BKN2</accession>
<dbReference type="Proteomes" id="UP001162483">
    <property type="component" value="Unassembled WGS sequence"/>
</dbReference>
<evidence type="ECO:0000256" key="2">
    <source>
        <dbReference type="SAM" id="SignalP"/>
    </source>
</evidence>
<evidence type="ECO:0000313" key="4">
    <source>
        <dbReference type="Proteomes" id="UP001162483"/>
    </source>
</evidence>
<feature type="transmembrane region" description="Helical" evidence="1">
    <location>
        <begin position="52"/>
        <end position="69"/>
    </location>
</feature>
<keyword evidence="1" id="KW-0812">Transmembrane</keyword>
<comment type="caution">
    <text evidence="3">The sequence shown here is derived from an EMBL/GenBank/DDBJ whole genome shotgun (WGS) entry which is preliminary data.</text>
</comment>
<keyword evidence="4" id="KW-1185">Reference proteome</keyword>
<gene>
    <name evidence="3" type="ORF">SPARVUS_LOCUS3087996</name>
</gene>
<feature type="signal peptide" evidence="2">
    <location>
        <begin position="1"/>
        <end position="28"/>
    </location>
</feature>
<keyword evidence="1" id="KW-1133">Transmembrane helix</keyword>
<feature type="chain" id="PRO_5046655541" evidence="2">
    <location>
        <begin position="29"/>
        <end position="84"/>
    </location>
</feature>
<organism evidence="3 4">
    <name type="scientific">Staurois parvus</name>
    <dbReference type="NCBI Taxonomy" id="386267"/>
    <lineage>
        <taxon>Eukaryota</taxon>
        <taxon>Metazoa</taxon>
        <taxon>Chordata</taxon>
        <taxon>Craniata</taxon>
        <taxon>Vertebrata</taxon>
        <taxon>Euteleostomi</taxon>
        <taxon>Amphibia</taxon>
        <taxon>Batrachia</taxon>
        <taxon>Anura</taxon>
        <taxon>Neobatrachia</taxon>
        <taxon>Ranoidea</taxon>
        <taxon>Ranidae</taxon>
        <taxon>Staurois</taxon>
    </lineage>
</organism>
<keyword evidence="2" id="KW-0732">Signal</keyword>
<sequence>MLLPLGAMLVTVILQCLMGLVVWQQLEGHQFVTRDLEGRGVKLAAHQLLQNYIMLLPLGVILVTVNLAMPHGTCSMAKAGGPPV</sequence>
<protein>
    <submittedName>
        <fullName evidence="3">Uncharacterized protein</fullName>
    </submittedName>
</protein>
<evidence type="ECO:0000313" key="3">
    <source>
        <dbReference type="EMBL" id="CAI9548061.1"/>
    </source>
</evidence>
<reference evidence="3" key="1">
    <citation type="submission" date="2023-05" db="EMBL/GenBank/DDBJ databases">
        <authorList>
            <person name="Stuckert A."/>
        </authorList>
    </citation>
    <scope>NUCLEOTIDE SEQUENCE</scope>
</reference>
<keyword evidence="1" id="KW-0472">Membrane</keyword>
<dbReference type="EMBL" id="CATNWA010004539">
    <property type="protein sequence ID" value="CAI9548061.1"/>
    <property type="molecule type" value="Genomic_DNA"/>
</dbReference>
<evidence type="ECO:0000256" key="1">
    <source>
        <dbReference type="SAM" id="Phobius"/>
    </source>
</evidence>